<gene>
    <name evidence="2" type="ORF">C5L39_04450</name>
</gene>
<dbReference type="EMBL" id="PTJO01000003">
    <property type="protein sequence ID" value="RNE49598.1"/>
    <property type="molecule type" value="Genomic_DNA"/>
</dbReference>
<dbReference type="OrthoDB" id="4428152at2"/>
<dbReference type="AlphaFoldDB" id="A0A3M8KAW3"/>
<accession>A0A3M8KAW3</accession>
<feature type="region of interest" description="Disordered" evidence="1">
    <location>
        <begin position="460"/>
        <end position="536"/>
    </location>
</feature>
<protein>
    <recommendedName>
        <fullName evidence="4">PPE family domain-containing protein</fullName>
    </recommendedName>
</protein>
<reference evidence="2 3" key="1">
    <citation type="submission" date="2018-02" db="EMBL/GenBank/DDBJ databases">
        <title>Corynebacterium alimpuense sp. nov., a marine obligate actinomycete isolated from sediments of Valparaiso bay, Chile.</title>
        <authorList>
            <person name="Claverias F."/>
            <person name="Gonzales-Siles L."/>
            <person name="Salva-Serra F."/>
            <person name="Inganaes E."/>
            <person name="Molin K."/>
            <person name="Cumsille A."/>
            <person name="Undabarrena A."/>
            <person name="Couve E."/>
            <person name="Moore E.R.B."/>
            <person name="Gomila M."/>
            <person name="Camara B."/>
        </authorList>
    </citation>
    <scope>NUCLEOTIDE SEQUENCE [LARGE SCALE GENOMIC DNA]</scope>
    <source>
        <strain evidence="2 3">CCUG 69366</strain>
    </source>
</reference>
<dbReference type="Proteomes" id="UP000266975">
    <property type="component" value="Unassembled WGS sequence"/>
</dbReference>
<feature type="compositionally biased region" description="Polar residues" evidence="1">
    <location>
        <begin position="497"/>
        <end position="509"/>
    </location>
</feature>
<keyword evidence="3" id="KW-1185">Reference proteome</keyword>
<evidence type="ECO:0000256" key="1">
    <source>
        <dbReference type="SAM" id="MobiDB-lite"/>
    </source>
</evidence>
<dbReference type="Gene3D" id="1.20.1260.20">
    <property type="entry name" value="PPE superfamily"/>
    <property type="match status" value="1"/>
</dbReference>
<proteinExistence type="predicted"/>
<name>A0A3M8KAW3_9CORY</name>
<evidence type="ECO:0000313" key="3">
    <source>
        <dbReference type="Proteomes" id="UP000266975"/>
    </source>
</evidence>
<sequence length="572" mass="55381">MDISIDSASLLGGIEELRLLGQQANESANYAAQTTLNGSYSGVSGLDQLGGGHGGVINGGTGSAISVLKSYAEQVNWLDEALAASYQALTGQNAFVARGMDIADEGGSVGEDAVTFPTRPAPRFENFSFTPPLVTPAASIDQLSAEFSMTKIQESVAAAATWKKLSAEATAISQGLHSIAGELGSSNQGEVVEAAVEKISEVARAGETFSQNAATMGTSVEQLAAIKSQGAVKVNLTKAALAAIVEPAERIAAEQAFLQSFPASFSPFVATGVPPIRNLMVMDASGDGGSNIALGMSEIDGDGEKHDAAGMRAPGASQGLLHAAGHAMGAGNFGTASRGIDAVAGVDGSQLLQANQVATVAASTTSGTSALSGPGSLGSGIGTSGGTSGGLAAGSPGFGGPVPASLPGGLAARSAVSGPSRGFSTDPAALANMAGMGTARNGSGSVLGTGAGMPAVGRASGSAGLGAAGSSGTSAGTAGSGVRAATPAVGSGIAPATTASGTNAVRPSNGQSSGRSMMPMMGAPMTGGAGGGSKTPRIKAVTSAVEQDDNTAALLGDRGSVVPGVIGAWARG</sequence>
<dbReference type="InterPro" id="IPR038332">
    <property type="entry name" value="PPE_sf"/>
</dbReference>
<feature type="compositionally biased region" description="Low complexity" evidence="1">
    <location>
        <begin position="470"/>
        <end position="485"/>
    </location>
</feature>
<organism evidence="2 3">
    <name type="scientific">Corynebacterium alimapuense</name>
    <dbReference type="NCBI Taxonomy" id="1576874"/>
    <lineage>
        <taxon>Bacteria</taxon>
        <taxon>Bacillati</taxon>
        <taxon>Actinomycetota</taxon>
        <taxon>Actinomycetes</taxon>
        <taxon>Mycobacteriales</taxon>
        <taxon>Corynebacteriaceae</taxon>
        <taxon>Corynebacterium</taxon>
    </lineage>
</organism>
<dbReference type="RefSeq" id="WP_123047644.1">
    <property type="nucleotide sequence ID" value="NZ_PTJO01000003.1"/>
</dbReference>
<comment type="caution">
    <text evidence="2">The sequence shown here is derived from an EMBL/GenBank/DDBJ whole genome shotgun (WGS) entry which is preliminary data.</text>
</comment>
<evidence type="ECO:0008006" key="4">
    <source>
        <dbReference type="Google" id="ProtNLM"/>
    </source>
</evidence>
<feature type="compositionally biased region" description="Low complexity" evidence="1">
    <location>
        <begin position="510"/>
        <end position="524"/>
    </location>
</feature>
<evidence type="ECO:0000313" key="2">
    <source>
        <dbReference type="EMBL" id="RNE49598.1"/>
    </source>
</evidence>